<dbReference type="OMA" id="HNDSLTW"/>
<dbReference type="EMBL" id="LNIX01000001">
    <property type="protein sequence ID" value="OXA62582.1"/>
    <property type="molecule type" value="Genomic_DNA"/>
</dbReference>
<dbReference type="Gene3D" id="2.60.120.620">
    <property type="entry name" value="q2cbj1_9rhob like domain"/>
    <property type="match status" value="1"/>
</dbReference>
<keyword evidence="9" id="KW-1185">Reference proteome</keyword>
<sequence>MNMDITGDKGDSVLTSNFDVSKITKEIVTLSPPLKLKSHSQSVKSSPAAFILRNCLTKAECAALIELAENNEAGKSLFSETVVNLEGVDVVNQDVREGSRYILDSENIVSQLWTRIRPRIPTNLKGAVVTGLNERLRFLRYETGQKFAPHYDGTYSREDDPLEVSLITLQIYLNDNFEGGETNFLGDDDDDDKSGKNFEVDKVRITPETGMILVFEQDLMHEGAELKNGVKYTVRTDVMYSYSKKKNIMM</sequence>
<dbReference type="InterPro" id="IPR005123">
    <property type="entry name" value="Oxoglu/Fe-dep_dioxygenase_dom"/>
</dbReference>
<dbReference type="SUPFAM" id="SSF51197">
    <property type="entry name" value="Clavaminate synthase-like"/>
    <property type="match status" value="1"/>
</dbReference>
<protein>
    <submittedName>
        <fullName evidence="8">Prolyl 4-hydroxylase 1</fullName>
    </submittedName>
</protein>
<dbReference type="GO" id="GO:0005783">
    <property type="term" value="C:endoplasmic reticulum"/>
    <property type="evidence" value="ECO:0007669"/>
    <property type="project" value="TreeGrafter"/>
</dbReference>
<dbReference type="GO" id="GO:0004656">
    <property type="term" value="F:procollagen-proline 4-dioxygenase activity"/>
    <property type="evidence" value="ECO:0007669"/>
    <property type="project" value="TreeGrafter"/>
</dbReference>
<dbReference type="SMART" id="SM00702">
    <property type="entry name" value="P4Hc"/>
    <property type="match status" value="1"/>
</dbReference>
<keyword evidence="3" id="KW-0847">Vitamin C</keyword>
<evidence type="ECO:0000256" key="4">
    <source>
        <dbReference type="ARBA" id="ARBA00022964"/>
    </source>
</evidence>
<dbReference type="Pfam" id="PF13640">
    <property type="entry name" value="2OG-FeII_Oxy_3"/>
    <property type="match status" value="1"/>
</dbReference>
<evidence type="ECO:0000259" key="7">
    <source>
        <dbReference type="PROSITE" id="PS51471"/>
    </source>
</evidence>
<evidence type="ECO:0000256" key="1">
    <source>
        <dbReference type="ARBA" id="ARBA00001961"/>
    </source>
</evidence>
<comment type="cofactor">
    <cofactor evidence="1">
        <name>L-ascorbate</name>
        <dbReference type="ChEBI" id="CHEBI:38290"/>
    </cofactor>
</comment>
<evidence type="ECO:0000313" key="8">
    <source>
        <dbReference type="EMBL" id="OXA62582.1"/>
    </source>
</evidence>
<accession>A0A226EY90</accession>
<dbReference type="PANTHER" id="PTHR10869:SF241">
    <property type="entry name" value="FE2OG DIOXYGENASE DOMAIN-CONTAINING PROTEIN"/>
    <property type="match status" value="1"/>
</dbReference>
<dbReference type="STRING" id="158441.A0A226EY90"/>
<organism evidence="8 9">
    <name type="scientific">Folsomia candida</name>
    <name type="common">Springtail</name>
    <dbReference type="NCBI Taxonomy" id="158441"/>
    <lineage>
        <taxon>Eukaryota</taxon>
        <taxon>Metazoa</taxon>
        <taxon>Ecdysozoa</taxon>
        <taxon>Arthropoda</taxon>
        <taxon>Hexapoda</taxon>
        <taxon>Collembola</taxon>
        <taxon>Entomobryomorpha</taxon>
        <taxon>Isotomoidea</taxon>
        <taxon>Isotomidae</taxon>
        <taxon>Proisotominae</taxon>
        <taxon>Folsomia</taxon>
    </lineage>
</organism>
<keyword evidence="5" id="KW-0560">Oxidoreductase</keyword>
<dbReference type="GO" id="GO:0005506">
    <property type="term" value="F:iron ion binding"/>
    <property type="evidence" value="ECO:0007669"/>
    <property type="project" value="InterPro"/>
</dbReference>
<evidence type="ECO:0000256" key="2">
    <source>
        <dbReference type="ARBA" id="ARBA00022723"/>
    </source>
</evidence>
<dbReference type="GO" id="GO:0031418">
    <property type="term" value="F:L-ascorbic acid binding"/>
    <property type="evidence" value="ECO:0007669"/>
    <property type="project" value="UniProtKB-KW"/>
</dbReference>
<evidence type="ECO:0000313" key="9">
    <source>
        <dbReference type="Proteomes" id="UP000198287"/>
    </source>
</evidence>
<dbReference type="InterPro" id="IPR006620">
    <property type="entry name" value="Pro_4_hyd_alph"/>
</dbReference>
<dbReference type="Proteomes" id="UP000198287">
    <property type="component" value="Unassembled WGS sequence"/>
</dbReference>
<keyword evidence="2" id="KW-0479">Metal-binding</keyword>
<keyword evidence="6" id="KW-0408">Iron</keyword>
<dbReference type="PANTHER" id="PTHR10869">
    <property type="entry name" value="PROLYL 4-HYDROXYLASE ALPHA SUBUNIT"/>
    <property type="match status" value="1"/>
</dbReference>
<dbReference type="InterPro" id="IPR044862">
    <property type="entry name" value="Pro_4_hyd_alph_FE2OG_OXY"/>
</dbReference>
<comment type="caution">
    <text evidence="8">The sequence shown here is derived from an EMBL/GenBank/DDBJ whole genome shotgun (WGS) entry which is preliminary data.</text>
</comment>
<name>A0A226EY90_FOLCA</name>
<dbReference type="InterPro" id="IPR045054">
    <property type="entry name" value="P4HA-like"/>
</dbReference>
<dbReference type="PROSITE" id="PS51471">
    <property type="entry name" value="FE2OG_OXY"/>
    <property type="match status" value="1"/>
</dbReference>
<proteinExistence type="predicted"/>
<keyword evidence="4" id="KW-0223">Dioxygenase</keyword>
<evidence type="ECO:0000256" key="5">
    <source>
        <dbReference type="ARBA" id="ARBA00023002"/>
    </source>
</evidence>
<dbReference type="AlphaFoldDB" id="A0A226EY90"/>
<reference evidence="8 9" key="1">
    <citation type="submission" date="2015-12" db="EMBL/GenBank/DDBJ databases">
        <title>The genome of Folsomia candida.</title>
        <authorList>
            <person name="Faddeeva A."/>
            <person name="Derks M.F."/>
            <person name="Anvar Y."/>
            <person name="Smit S."/>
            <person name="Van Straalen N."/>
            <person name="Roelofs D."/>
        </authorList>
    </citation>
    <scope>NUCLEOTIDE SEQUENCE [LARGE SCALE GENOMIC DNA]</scope>
    <source>
        <strain evidence="8 9">VU population</strain>
        <tissue evidence="8">Whole body</tissue>
    </source>
</reference>
<gene>
    <name evidence="8" type="ORF">Fcan01_00660</name>
</gene>
<feature type="domain" description="Fe2OG dioxygenase" evidence="7">
    <location>
        <begin position="132"/>
        <end position="240"/>
    </location>
</feature>
<dbReference type="OrthoDB" id="69177at2759"/>
<evidence type="ECO:0000256" key="3">
    <source>
        <dbReference type="ARBA" id="ARBA00022896"/>
    </source>
</evidence>
<evidence type="ECO:0000256" key="6">
    <source>
        <dbReference type="ARBA" id="ARBA00023004"/>
    </source>
</evidence>